<feature type="domain" description="Stonin-2 N-terminal" evidence="2">
    <location>
        <begin position="59"/>
        <end position="183"/>
    </location>
</feature>
<name>A0A8J6A912_GALPY</name>
<evidence type="ECO:0000259" key="2">
    <source>
        <dbReference type="Pfam" id="PF12016"/>
    </source>
</evidence>
<accession>A0A8J6A912</accession>
<gene>
    <name evidence="3" type="ORF">J0S82_003268</name>
</gene>
<feature type="compositionally biased region" description="Basic and acidic residues" evidence="1">
    <location>
        <begin position="28"/>
        <end position="52"/>
    </location>
</feature>
<dbReference type="OrthoDB" id="9603227at2759"/>
<dbReference type="EMBL" id="JAGFMF010011747">
    <property type="protein sequence ID" value="KAG8514392.1"/>
    <property type="molecule type" value="Genomic_DNA"/>
</dbReference>
<organism evidence="3 4">
    <name type="scientific">Galemys pyrenaicus</name>
    <name type="common">Iberian desman</name>
    <name type="synonym">Pyrenean desman</name>
    <dbReference type="NCBI Taxonomy" id="202257"/>
    <lineage>
        <taxon>Eukaryota</taxon>
        <taxon>Metazoa</taxon>
        <taxon>Chordata</taxon>
        <taxon>Craniata</taxon>
        <taxon>Vertebrata</taxon>
        <taxon>Euteleostomi</taxon>
        <taxon>Mammalia</taxon>
        <taxon>Eutheria</taxon>
        <taxon>Laurasiatheria</taxon>
        <taxon>Eulipotyphla</taxon>
        <taxon>Talpidae</taxon>
        <taxon>Galemys</taxon>
    </lineage>
</organism>
<proteinExistence type="predicted"/>
<keyword evidence="4" id="KW-1185">Reference proteome</keyword>
<evidence type="ECO:0000313" key="3">
    <source>
        <dbReference type="EMBL" id="KAG8514392.1"/>
    </source>
</evidence>
<feature type="region of interest" description="Disordered" evidence="1">
    <location>
        <begin position="77"/>
        <end position="131"/>
    </location>
</feature>
<evidence type="ECO:0000256" key="1">
    <source>
        <dbReference type="SAM" id="MobiDB-lite"/>
    </source>
</evidence>
<reference evidence="3" key="1">
    <citation type="journal article" date="2021" name="Evol. Appl.">
        <title>The genome of the Pyrenean desman and the effects of bottlenecks and inbreeding on the genomic landscape of an endangered species.</title>
        <authorList>
            <person name="Escoda L."/>
            <person name="Castresana J."/>
        </authorList>
    </citation>
    <scope>NUCLEOTIDE SEQUENCE</scope>
    <source>
        <strain evidence="3">IBE-C5619</strain>
    </source>
</reference>
<comment type="caution">
    <text evidence="3">The sequence shown here is derived from an EMBL/GenBank/DDBJ whole genome shotgun (WGS) entry which is preliminary data.</text>
</comment>
<feature type="compositionally biased region" description="Low complexity" evidence="1">
    <location>
        <begin position="98"/>
        <end position="111"/>
    </location>
</feature>
<dbReference type="InterPro" id="IPR022699">
    <property type="entry name" value="Stonin2_N"/>
</dbReference>
<dbReference type="AlphaFoldDB" id="A0A8J6A912"/>
<feature type="region of interest" description="Disordered" evidence="1">
    <location>
        <begin position="1"/>
        <end position="53"/>
    </location>
</feature>
<protein>
    <submittedName>
        <fullName evidence="3">Stonin-2</fullName>
    </submittedName>
</protein>
<dbReference type="Proteomes" id="UP000700334">
    <property type="component" value="Unassembled WGS sequence"/>
</dbReference>
<feature type="compositionally biased region" description="Basic and acidic residues" evidence="1">
    <location>
        <begin position="1"/>
        <end position="11"/>
    </location>
</feature>
<evidence type="ECO:0000313" key="4">
    <source>
        <dbReference type="Proteomes" id="UP000700334"/>
    </source>
</evidence>
<sequence>MRRPAPKEKKTVPASERRKKGKILFLTSEERRKEASSSHPLKREEKPKDSVRDCALVLMTTLDRVIATHQSEWVSFNEEPLFPGPSEGGTEEHLPGLSSSSDQSESSCGDSHLADGGAQDLSPSEQDDASEKMGLISEAASPPGSPEQSPPDLASAISNWVQFEDDTPWSSTLPPPKETGRTSGKLEVFWVCAWQGRMLSLYRSALPALEDQRERVCVCVQVHEQAEISFGVIQQLVFVNIKNWKDQ</sequence>
<dbReference type="Pfam" id="PF12016">
    <property type="entry name" value="Stonin2_N"/>
    <property type="match status" value="1"/>
</dbReference>